<protein>
    <submittedName>
        <fullName evidence="7">LysR family transcriptional regulator</fullName>
    </submittedName>
</protein>
<dbReference type="EMBL" id="AOFD01000088">
    <property type="protein sequence ID" value="ELT42745.1"/>
    <property type="molecule type" value="Genomic_DNA"/>
</dbReference>
<reference evidence="8" key="1">
    <citation type="journal article" date="2013" name="Genome Announc.">
        <title>Draft Genome Sequence of the 2-Chloro-4-Nitrophenol-Degrading Bacterium Arthrobacter sp. Strain SJCon.</title>
        <authorList>
            <person name="Vikram S."/>
            <person name="Kumar S."/>
            <person name="Vaidya B."/>
            <person name="Pinnaka A.K."/>
            <person name="Raghava G.P."/>
        </authorList>
    </citation>
    <scope>NUCLEOTIDE SEQUENCE [LARGE SCALE GENOMIC DNA]</scope>
    <source>
        <strain evidence="8">SJCon</strain>
    </source>
</reference>
<evidence type="ECO:0000256" key="3">
    <source>
        <dbReference type="ARBA" id="ARBA00023125"/>
    </source>
</evidence>
<dbReference type="Pfam" id="PF03466">
    <property type="entry name" value="LysR_substrate"/>
    <property type="match status" value="1"/>
</dbReference>
<dbReference type="Proteomes" id="UP000011189">
    <property type="component" value="Unassembled WGS sequence"/>
</dbReference>
<feature type="region of interest" description="Disordered" evidence="5">
    <location>
        <begin position="328"/>
        <end position="359"/>
    </location>
</feature>
<keyword evidence="3" id="KW-0238">DNA-binding</keyword>
<dbReference type="PANTHER" id="PTHR30346">
    <property type="entry name" value="TRANSCRIPTIONAL DUAL REGULATOR HCAR-RELATED"/>
    <property type="match status" value="1"/>
</dbReference>
<evidence type="ECO:0000256" key="2">
    <source>
        <dbReference type="ARBA" id="ARBA00023015"/>
    </source>
</evidence>
<organism evidence="7 8">
    <name type="scientific">Arthrobacter nitrophenolicus</name>
    <dbReference type="NCBI Taxonomy" id="683150"/>
    <lineage>
        <taxon>Bacteria</taxon>
        <taxon>Bacillati</taxon>
        <taxon>Actinomycetota</taxon>
        <taxon>Actinomycetes</taxon>
        <taxon>Micrococcales</taxon>
        <taxon>Micrococcaceae</taxon>
        <taxon>Arthrobacter</taxon>
    </lineage>
</organism>
<dbReference type="InterPro" id="IPR005119">
    <property type="entry name" value="LysR_subst-bd"/>
</dbReference>
<dbReference type="GO" id="GO:0003677">
    <property type="term" value="F:DNA binding"/>
    <property type="evidence" value="ECO:0007669"/>
    <property type="project" value="UniProtKB-KW"/>
</dbReference>
<dbReference type="Gene3D" id="3.40.190.10">
    <property type="entry name" value="Periplasmic binding protein-like II"/>
    <property type="match status" value="2"/>
</dbReference>
<evidence type="ECO:0000313" key="7">
    <source>
        <dbReference type="EMBL" id="ELT42745.1"/>
    </source>
</evidence>
<evidence type="ECO:0000259" key="6">
    <source>
        <dbReference type="PROSITE" id="PS50931"/>
    </source>
</evidence>
<dbReference type="AlphaFoldDB" id="L8TLH3"/>
<gene>
    <name evidence="7" type="ORF">G205_22580</name>
</gene>
<evidence type="ECO:0000313" key="8">
    <source>
        <dbReference type="Proteomes" id="UP000011189"/>
    </source>
</evidence>
<evidence type="ECO:0000256" key="5">
    <source>
        <dbReference type="SAM" id="MobiDB-lite"/>
    </source>
</evidence>
<name>L8TLH3_9MICC</name>
<comment type="caution">
    <text evidence="7">The sequence shown here is derived from an EMBL/GenBank/DDBJ whole genome shotgun (WGS) entry which is preliminary data.</text>
</comment>
<dbReference type="PROSITE" id="PS50931">
    <property type="entry name" value="HTH_LYSR"/>
    <property type="match status" value="1"/>
</dbReference>
<keyword evidence="4" id="KW-0804">Transcription</keyword>
<feature type="domain" description="HTH lysR-type" evidence="6">
    <location>
        <begin position="1"/>
        <end position="58"/>
    </location>
</feature>
<dbReference type="Gene3D" id="1.10.10.10">
    <property type="entry name" value="Winged helix-like DNA-binding domain superfamily/Winged helix DNA-binding domain"/>
    <property type="match status" value="1"/>
</dbReference>
<dbReference type="GO" id="GO:0032993">
    <property type="term" value="C:protein-DNA complex"/>
    <property type="evidence" value="ECO:0007669"/>
    <property type="project" value="TreeGrafter"/>
</dbReference>
<evidence type="ECO:0000256" key="4">
    <source>
        <dbReference type="ARBA" id="ARBA00023163"/>
    </source>
</evidence>
<proteinExistence type="inferred from homology"/>
<dbReference type="PANTHER" id="PTHR30346:SF29">
    <property type="entry name" value="LYSR SUBSTRATE-BINDING"/>
    <property type="match status" value="1"/>
</dbReference>
<comment type="similarity">
    <text evidence="1">Belongs to the LysR transcriptional regulatory family.</text>
</comment>
<evidence type="ECO:0000256" key="1">
    <source>
        <dbReference type="ARBA" id="ARBA00009437"/>
    </source>
</evidence>
<dbReference type="InterPro" id="IPR000847">
    <property type="entry name" value="LysR_HTH_N"/>
</dbReference>
<dbReference type="InterPro" id="IPR036388">
    <property type="entry name" value="WH-like_DNA-bd_sf"/>
</dbReference>
<dbReference type="SUPFAM" id="SSF46785">
    <property type="entry name" value="Winged helix' DNA-binding domain"/>
    <property type="match status" value="1"/>
</dbReference>
<dbReference type="GO" id="GO:0003700">
    <property type="term" value="F:DNA-binding transcription factor activity"/>
    <property type="evidence" value="ECO:0007669"/>
    <property type="project" value="InterPro"/>
</dbReference>
<dbReference type="SUPFAM" id="SSF53850">
    <property type="entry name" value="Periplasmic binding protein-like II"/>
    <property type="match status" value="1"/>
</dbReference>
<dbReference type="PATRIC" id="fig|683150.5.peg.4404"/>
<keyword evidence="2" id="KW-0805">Transcription regulation</keyword>
<sequence>MEIHQLEILRELGALGSVKAVADTLMVTPSAVSQQLALLQRTVEVPLTRKEGRNLVLTEAGQVLADAGAAVVSAMAEAKSAIGTYHGSPAGRVTLSGFHSAGQAVFAPLARMLDEPGRPRVELSDEDVAQQDFPALTARYDLVLAHRMDHSPRWPDERVTVIPLAHEPLDVALPAGHPLAQKRAVAADDVAGEAWVTSHAGYSPADVLSAVAAVSSREPNIVHRINDYSTVAALVAAGGVVGLLPRYTARPVLNPDIVLRPLEGISTRRRIDLLARPENLKRRSVMMVCEALQEIMAGLAEQADPPGRATVIALWRARAPCRSLCPARARAHPRPLRQSARPWPGPRSLPRRSGLLHRR</sequence>
<accession>L8TLH3</accession>
<keyword evidence="8" id="KW-1185">Reference proteome</keyword>
<dbReference type="InterPro" id="IPR036390">
    <property type="entry name" value="WH_DNA-bd_sf"/>
</dbReference>
<dbReference type="Pfam" id="PF00126">
    <property type="entry name" value="HTH_1"/>
    <property type="match status" value="1"/>
</dbReference>